<accession>A0A1P8F754</accession>
<organism evidence="1 2">
    <name type="scientific">Dehalogenimonas formicexedens</name>
    <dbReference type="NCBI Taxonomy" id="1839801"/>
    <lineage>
        <taxon>Bacteria</taxon>
        <taxon>Bacillati</taxon>
        <taxon>Chloroflexota</taxon>
        <taxon>Dehalococcoidia</taxon>
        <taxon>Dehalococcoidales</taxon>
        <taxon>Dehalococcoidaceae</taxon>
        <taxon>Dehalogenimonas</taxon>
    </lineage>
</organism>
<dbReference type="KEGG" id="dfo:Dform_00947"/>
<sequence length="110" mass="12370">MESFQGEVHLPGTNHSSTVVLEIDWLGKQVNVSMSEPEGGFSEWPGLMVQTIGVEEAVFRTRGIPPRFTHWWHVARSGSDDIWGLIVATPDIHGDWQTCPIFLKRITKEA</sequence>
<dbReference type="STRING" id="1839801.Dform_00947"/>
<protein>
    <submittedName>
        <fullName evidence="1">Uncharacterized protein</fullName>
    </submittedName>
</protein>
<dbReference type="EMBL" id="CP018258">
    <property type="protein sequence ID" value="APV44288.1"/>
    <property type="molecule type" value="Genomic_DNA"/>
</dbReference>
<name>A0A1P8F754_9CHLR</name>
<evidence type="ECO:0000313" key="2">
    <source>
        <dbReference type="Proteomes" id="UP000185934"/>
    </source>
</evidence>
<dbReference type="OrthoDB" id="161091at2"/>
<dbReference type="Proteomes" id="UP000185934">
    <property type="component" value="Chromosome"/>
</dbReference>
<evidence type="ECO:0000313" key="1">
    <source>
        <dbReference type="EMBL" id="APV44288.1"/>
    </source>
</evidence>
<dbReference type="AlphaFoldDB" id="A0A1P8F754"/>
<proteinExistence type="predicted"/>
<dbReference type="RefSeq" id="WP_076003987.1">
    <property type="nucleotide sequence ID" value="NZ_CP018258.1"/>
</dbReference>
<gene>
    <name evidence="1" type="ORF">Dform_00947</name>
</gene>
<reference evidence="2" key="1">
    <citation type="submission" date="2016-11" db="EMBL/GenBank/DDBJ databases">
        <title>Dehalogenimonas formicexedens sp. nov., a chlorinated alkane respiring bacterium isolated from contaminated groundwater.</title>
        <authorList>
            <person name="Key T.A."/>
            <person name="Bowman K.S."/>
            <person name="Lee I."/>
            <person name="Chun J."/>
            <person name="Albuquerque L."/>
            <person name="da Costa M.S."/>
            <person name="Rainey F.A."/>
            <person name="Moe W.M."/>
        </authorList>
    </citation>
    <scope>NUCLEOTIDE SEQUENCE [LARGE SCALE GENOMIC DNA]</scope>
    <source>
        <strain evidence="2">NSZ-14</strain>
    </source>
</reference>
<keyword evidence="2" id="KW-1185">Reference proteome</keyword>